<dbReference type="InterPro" id="IPR007255">
    <property type="entry name" value="COG8"/>
</dbReference>
<keyword evidence="9" id="KW-0175">Coiled coil</keyword>
<dbReference type="SUPFAM" id="SSF74788">
    <property type="entry name" value="Cullin repeat-like"/>
    <property type="match status" value="1"/>
</dbReference>
<dbReference type="Pfam" id="PF04124">
    <property type="entry name" value="Dor1"/>
    <property type="match status" value="2"/>
</dbReference>
<reference evidence="11" key="1">
    <citation type="submission" date="2020-06" db="EMBL/GenBank/DDBJ databases">
        <authorList>
            <consortium name="Plant Systems Biology data submission"/>
        </authorList>
    </citation>
    <scope>NUCLEOTIDE SEQUENCE</scope>
    <source>
        <strain evidence="11">D6</strain>
    </source>
</reference>
<evidence type="ECO:0000313" key="11">
    <source>
        <dbReference type="EMBL" id="CAB9524998.1"/>
    </source>
</evidence>
<dbReference type="Proteomes" id="UP001153069">
    <property type="component" value="Unassembled WGS sequence"/>
</dbReference>
<feature type="coiled-coil region" evidence="9">
    <location>
        <begin position="51"/>
        <end position="78"/>
    </location>
</feature>
<evidence type="ECO:0000256" key="5">
    <source>
        <dbReference type="ARBA" id="ARBA00022927"/>
    </source>
</evidence>
<dbReference type="OrthoDB" id="1661054at2759"/>
<evidence type="ECO:0000313" key="12">
    <source>
        <dbReference type="Proteomes" id="UP001153069"/>
    </source>
</evidence>
<dbReference type="GO" id="GO:0000139">
    <property type="term" value="C:Golgi membrane"/>
    <property type="evidence" value="ECO:0007669"/>
    <property type="project" value="UniProtKB-SubCell"/>
</dbReference>
<evidence type="ECO:0000256" key="3">
    <source>
        <dbReference type="ARBA" id="ARBA00020983"/>
    </source>
</evidence>
<comment type="subcellular location">
    <subcellularLocation>
        <location evidence="1">Golgi apparatus membrane</location>
        <topology evidence="1">Peripheral membrane protein</topology>
    </subcellularLocation>
</comment>
<dbReference type="PANTHER" id="PTHR21311:SF0">
    <property type="entry name" value="CONSERVED OLIGOMERIC GOLGI COMPLEX SUBUNIT 8"/>
    <property type="match status" value="1"/>
</dbReference>
<feature type="compositionally biased region" description="Acidic residues" evidence="10">
    <location>
        <begin position="532"/>
        <end position="547"/>
    </location>
</feature>
<evidence type="ECO:0000256" key="10">
    <source>
        <dbReference type="SAM" id="MobiDB-lite"/>
    </source>
</evidence>
<evidence type="ECO:0000256" key="9">
    <source>
        <dbReference type="SAM" id="Coils"/>
    </source>
</evidence>
<keyword evidence="6" id="KW-0333">Golgi apparatus</keyword>
<keyword evidence="4" id="KW-0813">Transport</keyword>
<dbReference type="GO" id="GO:0006891">
    <property type="term" value="P:intra-Golgi vesicle-mediated transport"/>
    <property type="evidence" value="ECO:0007669"/>
    <property type="project" value="TreeGrafter"/>
</dbReference>
<organism evidence="11 12">
    <name type="scientific">Seminavis robusta</name>
    <dbReference type="NCBI Taxonomy" id="568900"/>
    <lineage>
        <taxon>Eukaryota</taxon>
        <taxon>Sar</taxon>
        <taxon>Stramenopiles</taxon>
        <taxon>Ochrophyta</taxon>
        <taxon>Bacillariophyta</taxon>
        <taxon>Bacillariophyceae</taxon>
        <taxon>Bacillariophycidae</taxon>
        <taxon>Naviculales</taxon>
        <taxon>Naviculaceae</taxon>
        <taxon>Seminavis</taxon>
    </lineage>
</organism>
<dbReference type="EMBL" id="CAICTM010001613">
    <property type="protein sequence ID" value="CAB9524998.1"/>
    <property type="molecule type" value="Genomic_DNA"/>
</dbReference>
<feature type="compositionally biased region" description="Basic and acidic residues" evidence="10">
    <location>
        <begin position="503"/>
        <end position="531"/>
    </location>
</feature>
<comment type="caution">
    <text evidence="11">The sequence shown here is derived from an EMBL/GenBank/DDBJ whole genome shotgun (WGS) entry which is preliminary data.</text>
</comment>
<proteinExistence type="inferred from homology"/>
<keyword evidence="12" id="KW-1185">Reference proteome</keyword>
<feature type="region of interest" description="Disordered" evidence="10">
    <location>
        <begin position="503"/>
        <end position="581"/>
    </location>
</feature>
<dbReference type="GO" id="GO:0017119">
    <property type="term" value="C:Golgi transport complex"/>
    <property type="evidence" value="ECO:0007669"/>
    <property type="project" value="InterPro"/>
</dbReference>
<evidence type="ECO:0000256" key="8">
    <source>
        <dbReference type="ARBA" id="ARBA00031347"/>
    </source>
</evidence>
<accession>A0A9N8HW88</accession>
<keyword evidence="5" id="KW-0653">Protein transport</keyword>
<evidence type="ECO:0000256" key="4">
    <source>
        <dbReference type="ARBA" id="ARBA00022448"/>
    </source>
</evidence>
<evidence type="ECO:0000256" key="2">
    <source>
        <dbReference type="ARBA" id="ARBA00006419"/>
    </source>
</evidence>
<evidence type="ECO:0000256" key="6">
    <source>
        <dbReference type="ARBA" id="ARBA00023034"/>
    </source>
</evidence>
<dbReference type="GO" id="GO:0015031">
    <property type="term" value="P:protein transport"/>
    <property type="evidence" value="ECO:0007669"/>
    <property type="project" value="UniProtKB-KW"/>
</dbReference>
<gene>
    <name evidence="11" type="ORF">SEMRO_1615_G286170.1</name>
</gene>
<evidence type="ECO:0000256" key="7">
    <source>
        <dbReference type="ARBA" id="ARBA00023136"/>
    </source>
</evidence>
<feature type="compositionally biased region" description="Low complexity" evidence="10">
    <location>
        <begin position="554"/>
        <end position="567"/>
    </location>
</feature>
<evidence type="ECO:0000256" key="1">
    <source>
        <dbReference type="ARBA" id="ARBA00004395"/>
    </source>
</evidence>
<protein>
    <recommendedName>
        <fullName evidence="3">Conserved oligomeric Golgi complex subunit 8</fullName>
    </recommendedName>
    <alternativeName>
        <fullName evidence="8">Component of oligomeric Golgi complex 8</fullName>
    </alternativeName>
</protein>
<sequence>MSFITGGHSDERVIAQAALDAADEQLQSLVASHAGTFVSVQRRGQALEAALKELLASVKNVASQMDTAQQSLEQDEDQEESLAALSERHRVRRRTLLQHSSLLELLELPSLMDACVRSNLYEEALSIATFANTLERRHTEKNVVVDRVIAQIRSRQSDLRRHLLFRLKGHVTMPQCLEVVTALRRLNSIDLESTGEENLDRVHKSMELRLQIDFLEARDAWLEATNASSNVAPIAKVPVGSSEQLLDTIERYRTRMFEVATQYNAIFRAQTKAPGGSTSLLSMWTSRRVHSFLTMLSGQMLMMEDAGALRDALEASVFFSTSMGRLGADFTAQLPPLFEARMQTLVEQAWKEVPLHLEETLKVCRDAGVAAPLVSHNVPPEASAAATVEGQPMAPPRSLMALPPLARVVNAILVGLNDLRRCLLPGIFTQLRGALEENIKEVRAILSANEKAVNSSTIRGEKRELREAASKMRTTFKDYVEPYLRGSLEMALGNFAAAEEHYEQLRKKQEESEKKAEEEKAAADAEKREAEESKEEEVVEGDAEETEQTPPPADTSADATTSNTPPAEVEDAGATNTDPQE</sequence>
<comment type="similarity">
    <text evidence="2">Belongs to the COG8 family.</text>
</comment>
<dbReference type="InterPro" id="IPR016159">
    <property type="entry name" value="Cullin_repeat-like_dom_sf"/>
</dbReference>
<keyword evidence="7" id="KW-0472">Membrane</keyword>
<dbReference type="PANTHER" id="PTHR21311">
    <property type="entry name" value="CONSERVED OLIGOMERIC GOLGI COMPLEX COMPONENT 8"/>
    <property type="match status" value="1"/>
</dbReference>
<name>A0A9N8HW88_9STRA</name>
<dbReference type="AlphaFoldDB" id="A0A9N8HW88"/>